<proteinExistence type="inferred from homology"/>
<evidence type="ECO:0000256" key="9">
    <source>
        <dbReference type="ARBA" id="ARBA00038592"/>
    </source>
</evidence>
<dbReference type="GO" id="GO:0046872">
    <property type="term" value="F:metal ion binding"/>
    <property type="evidence" value="ECO:0007669"/>
    <property type="project" value="UniProtKB-UniRule"/>
</dbReference>
<comment type="similarity">
    <text evidence="10">Belongs to the CRISPR-associated endonuclease Cas1 family.</text>
</comment>
<dbReference type="GO" id="GO:0016787">
    <property type="term" value="F:hydrolase activity"/>
    <property type="evidence" value="ECO:0007669"/>
    <property type="project" value="UniProtKB-KW"/>
</dbReference>
<dbReference type="PANTHER" id="PTHR34353">
    <property type="entry name" value="CRISPR-ASSOCIATED ENDONUCLEASE CAS1 1"/>
    <property type="match status" value="1"/>
</dbReference>
<feature type="binding site" evidence="10">
    <location>
        <position position="207"/>
    </location>
    <ligand>
        <name>Mn(2+)</name>
        <dbReference type="ChEBI" id="CHEBI:29035"/>
    </ligand>
</feature>
<dbReference type="Pfam" id="PF01867">
    <property type="entry name" value="Cas_Cas1"/>
    <property type="match status" value="1"/>
</dbReference>
<dbReference type="RefSeq" id="WP_167839034.1">
    <property type="nucleotide sequence ID" value="NZ_CP047616.1"/>
</dbReference>
<comment type="function">
    <text evidence="10">CRISPR (clustered regularly interspaced short palindromic repeat), is an adaptive immune system that provides protection against mobile genetic elements (viruses, transposable elements and conjugative plasmids). CRISPR clusters contain spacers, sequences complementary to antecedent mobile elements, and target invading nucleic acids. CRISPR clusters are transcribed and processed into CRISPR RNA (crRNA). Acts as a dsDNA endonuclease. Involved in the integration of spacer DNA into the CRISPR cassette.</text>
</comment>
<dbReference type="InterPro" id="IPR042206">
    <property type="entry name" value="CRISPR-assoc_Cas1_C"/>
</dbReference>
<keyword evidence="3 10" id="KW-0255">Endonuclease</keyword>
<name>A0A6H0UGI6_9LACT</name>
<dbReference type="NCBIfam" id="TIGR03639">
    <property type="entry name" value="cas1_NMENI"/>
    <property type="match status" value="1"/>
</dbReference>
<comment type="subunit">
    <text evidence="9 10">Homodimer, forms a heterotetramer with a Cas2 homodimer.</text>
</comment>
<comment type="cofactor">
    <cofactor evidence="10">
        <name>Mg(2+)</name>
        <dbReference type="ChEBI" id="CHEBI:18420"/>
    </cofactor>
    <cofactor evidence="10">
        <name>Mn(2+)</name>
        <dbReference type="ChEBI" id="CHEBI:29035"/>
    </cofactor>
</comment>
<keyword evidence="5 10" id="KW-0460">Magnesium</keyword>
<evidence type="ECO:0000256" key="2">
    <source>
        <dbReference type="ARBA" id="ARBA00022723"/>
    </source>
</evidence>
<evidence type="ECO:0000256" key="3">
    <source>
        <dbReference type="ARBA" id="ARBA00022759"/>
    </source>
</evidence>
<keyword evidence="7 10" id="KW-0238">DNA-binding</keyword>
<protein>
    <recommendedName>
        <fullName evidence="10">CRISPR-associated endonuclease Cas1</fullName>
        <ecNumber evidence="10">3.1.-.-</ecNumber>
    </recommendedName>
</protein>
<dbReference type="GO" id="GO:0003677">
    <property type="term" value="F:DNA binding"/>
    <property type="evidence" value="ECO:0007669"/>
    <property type="project" value="UniProtKB-KW"/>
</dbReference>
<dbReference type="NCBIfam" id="TIGR00287">
    <property type="entry name" value="cas1"/>
    <property type="match status" value="1"/>
</dbReference>
<dbReference type="EMBL" id="CP047616">
    <property type="protein sequence ID" value="QIW54544.1"/>
    <property type="molecule type" value="Genomic_DNA"/>
</dbReference>
<dbReference type="InterPro" id="IPR002729">
    <property type="entry name" value="CRISPR-assoc_Cas1"/>
</dbReference>
<keyword evidence="4 10" id="KW-0378">Hydrolase</keyword>
<dbReference type="HAMAP" id="MF_01470">
    <property type="entry name" value="Cas1"/>
    <property type="match status" value="1"/>
</dbReference>
<dbReference type="PANTHER" id="PTHR34353:SF2">
    <property type="entry name" value="CRISPR-ASSOCIATED ENDONUCLEASE CAS1 1"/>
    <property type="match status" value="1"/>
</dbReference>
<evidence type="ECO:0000256" key="4">
    <source>
        <dbReference type="ARBA" id="ARBA00022801"/>
    </source>
</evidence>
<evidence type="ECO:0000256" key="7">
    <source>
        <dbReference type="ARBA" id="ARBA00023125"/>
    </source>
</evidence>
<evidence type="ECO:0000256" key="10">
    <source>
        <dbReference type="HAMAP-Rule" id="MF_01470"/>
    </source>
</evidence>
<evidence type="ECO:0000256" key="5">
    <source>
        <dbReference type="ARBA" id="ARBA00022842"/>
    </source>
</evidence>
<organism evidence="11 12">
    <name type="scientific">Pseudolactococcus raffinolactis</name>
    <dbReference type="NCBI Taxonomy" id="1366"/>
    <lineage>
        <taxon>Bacteria</taxon>
        <taxon>Bacillati</taxon>
        <taxon>Bacillota</taxon>
        <taxon>Bacilli</taxon>
        <taxon>Lactobacillales</taxon>
        <taxon>Streptococcaceae</taxon>
        <taxon>Pseudolactococcus</taxon>
    </lineage>
</organism>
<evidence type="ECO:0000313" key="11">
    <source>
        <dbReference type="EMBL" id="QIW54544.1"/>
    </source>
</evidence>
<gene>
    <name evidence="10 11" type="primary">cas1</name>
    <name evidence="11" type="ORF">GU336_10590</name>
</gene>
<dbReference type="GO" id="GO:0043571">
    <property type="term" value="P:maintenance of CRISPR repeat elements"/>
    <property type="evidence" value="ECO:0007669"/>
    <property type="project" value="UniProtKB-UniRule"/>
</dbReference>
<reference evidence="11 12" key="1">
    <citation type="submission" date="2019-12" db="EMBL/GenBank/DDBJ databases">
        <title>Whole genome sequences of Lactococcus raffinolactis strains isolated from sewage.</title>
        <authorList>
            <person name="Ybazeta G."/>
            <person name="Ross M."/>
            <person name="Brabant-Kirwan D."/>
            <person name="Saleh M."/>
            <person name="Dillon J.A."/>
            <person name="Splinter K."/>
            <person name="Nokhbeh R."/>
        </authorList>
    </citation>
    <scope>NUCLEOTIDE SEQUENCE [LARGE SCALE GENOMIC DNA]</scope>
    <source>
        <strain evidence="11 12">Lr_19_5</strain>
    </source>
</reference>
<dbReference type="InterPro" id="IPR050646">
    <property type="entry name" value="Cas1"/>
</dbReference>
<evidence type="ECO:0000256" key="6">
    <source>
        <dbReference type="ARBA" id="ARBA00023118"/>
    </source>
</evidence>
<dbReference type="AlphaFoldDB" id="A0A6H0UGI6"/>
<evidence type="ECO:0000313" key="12">
    <source>
        <dbReference type="Proteomes" id="UP000501945"/>
    </source>
</evidence>
<dbReference type="Gene3D" id="1.20.120.920">
    <property type="entry name" value="CRISPR-associated endonuclease Cas1, C-terminal domain"/>
    <property type="match status" value="1"/>
</dbReference>
<dbReference type="EC" id="3.1.-.-" evidence="10"/>
<sequence>MRDIIYVENRYFISSRENALRFHDYINKATHFIAFDDIDILVLDNARSYLSNGVINDCLDRNILILTCDNKHSPKAILSNAFANKKRLERLRNQLQLSSKSKNRLWRKIVMAKINNQADAVTFTVQDGTVHREIIELGKMVTEGDKDNREAVVARKYFRTLFGGNFKRGRFDDVINSALNYGYALVRAVIRRELAICGFEMSFGIHHMSTENPFNLSDDMIEVFRPFVDVLVFEIIVTNDVTVFDYEIKKLLVNIFLEKCVIDGKVMSLTDAVRVTIQSLITCLEDDSSAPLKLPSFIQEGK</sequence>
<dbReference type="GO" id="GO:0051607">
    <property type="term" value="P:defense response to virus"/>
    <property type="evidence" value="ECO:0007669"/>
    <property type="project" value="UniProtKB-UniRule"/>
</dbReference>
<dbReference type="Proteomes" id="UP000501945">
    <property type="component" value="Chromosome"/>
</dbReference>
<keyword evidence="2 10" id="KW-0479">Metal-binding</keyword>
<dbReference type="GO" id="GO:0004520">
    <property type="term" value="F:DNA endonuclease activity"/>
    <property type="evidence" value="ECO:0007669"/>
    <property type="project" value="InterPro"/>
</dbReference>
<dbReference type="InterPro" id="IPR019855">
    <property type="entry name" value="CRISPR-assoc_Cas1_NMENI"/>
</dbReference>
<evidence type="ECO:0000256" key="8">
    <source>
        <dbReference type="ARBA" id="ARBA00023211"/>
    </source>
</evidence>
<feature type="binding site" evidence="10">
    <location>
        <position position="222"/>
    </location>
    <ligand>
        <name>Mn(2+)</name>
        <dbReference type="ChEBI" id="CHEBI:29035"/>
    </ligand>
</feature>
<keyword evidence="1 10" id="KW-0540">Nuclease</keyword>
<keyword evidence="6 10" id="KW-0051">Antiviral defense</keyword>
<evidence type="ECO:0000256" key="1">
    <source>
        <dbReference type="ARBA" id="ARBA00022722"/>
    </source>
</evidence>
<accession>A0A6H0UGI6</accession>
<feature type="binding site" evidence="10">
    <location>
        <position position="150"/>
    </location>
    <ligand>
        <name>Mn(2+)</name>
        <dbReference type="ChEBI" id="CHEBI:29035"/>
    </ligand>
</feature>
<keyword evidence="8 10" id="KW-0464">Manganese</keyword>